<keyword evidence="4" id="KW-1185">Reference proteome</keyword>
<feature type="domain" description="Type 9 secretion system plug protein N-terminal" evidence="2">
    <location>
        <begin position="30"/>
        <end position="154"/>
    </location>
</feature>
<name>A0ABV8PTY8_9BACT</name>
<accession>A0ABV8PTY8</accession>
<evidence type="ECO:0000313" key="4">
    <source>
        <dbReference type="Proteomes" id="UP001595906"/>
    </source>
</evidence>
<reference evidence="4" key="1">
    <citation type="journal article" date="2019" name="Int. J. Syst. Evol. Microbiol.">
        <title>The Global Catalogue of Microorganisms (GCM) 10K type strain sequencing project: providing services to taxonomists for standard genome sequencing and annotation.</title>
        <authorList>
            <consortium name="The Broad Institute Genomics Platform"/>
            <consortium name="The Broad Institute Genome Sequencing Center for Infectious Disease"/>
            <person name="Wu L."/>
            <person name="Ma J."/>
        </authorList>
    </citation>
    <scope>NUCLEOTIDE SEQUENCE [LARGE SCALE GENOMIC DNA]</scope>
    <source>
        <strain evidence="4">CECT 8010</strain>
    </source>
</reference>
<sequence>MKRLFFCSILLWSISVSAQTNTDNVVMPCIKTVKLFQENNQESLPIINLNSTDLLELHFDDMDGYVKNYYYTFTLCNANWEPADLSGFDYLKGYQQQRLNQYRPSSIAQTNYVHYQATLPDRNCMPTKSGNYLLKVFLNGDTTELAFTKRLYVLDSRANVGGQIMVPFDNQIGRTHQKVQFSVDVSRLNAQNPMQQLTTCIMQNNRTDNMHYNVPIAFVRGNLLEYDGEHGGIFEAGKEYRWVDLRSFRFESERIASIDKNVQPNNVLVKPDGPRIAQRYLYYKDYNGWMNIVSTENVNNWWQTDYANVTFTFVPEGNQPYADKELYLLGELTDNKLNSNSALVYNATKGVYEKTLYLKQGYYDYAFVAKDKATKKTEASFTEGNYWETENDYTIFVYYRSYSARHDELVGIATVNSRTGRVGY</sequence>
<dbReference type="InterPro" id="IPR031345">
    <property type="entry name" value="T9SS_Plug_N"/>
</dbReference>
<gene>
    <name evidence="3" type="ORF">ACFOW1_01445</name>
</gene>
<dbReference type="RefSeq" id="WP_379011763.1">
    <property type="nucleotide sequence ID" value="NZ_JBHSDC010000002.1"/>
</dbReference>
<proteinExistence type="predicted"/>
<protein>
    <submittedName>
        <fullName evidence="3">DUF5103 domain-containing protein</fullName>
    </submittedName>
</protein>
<evidence type="ECO:0000256" key="1">
    <source>
        <dbReference type="SAM" id="SignalP"/>
    </source>
</evidence>
<dbReference type="EMBL" id="JBHSDC010000002">
    <property type="protein sequence ID" value="MFC4230536.1"/>
    <property type="molecule type" value="Genomic_DNA"/>
</dbReference>
<dbReference type="Proteomes" id="UP001595906">
    <property type="component" value="Unassembled WGS sequence"/>
</dbReference>
<comment type="caution">
    <text evidence="3">The sequence shown here is derived from an EMBL/GenBank/DDBJ whole genome shotgun (WGS) entry which is preliminary data.</text>
</comment>
<dbReference type="Pfam" id="PF17116">
    <property type="entry name" value="T9SS_plug_1st"/>
    <property type="match status" value="1"/>
</dbReference>
<feature type="signal peptide" evidence="1">
    <location>
        <begin position="1"/>
        <end position="18"/>
    </location>
</feature>
<evidence type="ECO:0000259" key="2">
    <source>
        <dbReference type="Pfam" id="PF17116"/>
    </source>
</evidence>
<organism evidence="3 4">
    <name type="scientific">Parasediminibacterium paludis</name>
    <dbReference type="NCBI Taxonomy" id="908966"/>
    <lineage>
        <taxon>Bacteria</taxon>
        <taxon>Pseudomonadati</taxon>
        <taxon>Bacteroidota</taxon>
        <taxon>Chitinophagia</taxon>
        <taxon>Chitinophagales</taxon>
        <taxon>Chitinophagaceae</taxon>
        <taxon>Parasediminibacterium</taxon>
    </lineage>
</organism>
<feature type="chain" id="PRO_5046949563" evidence="1">
    <location>
        <begin position="19"/>
        <end position="424"/>
    </location>
</feature>
<evidence type="ECO:0000313" key="3">
    <source>
        <dbReference type="EMBL" id="MFC4230536.1"/>
    </source>
</evidence>
<keyword evidence="1" id="KW-0732">Signal</keyword>